<dbReference type="PANTHER" id="PTHR43711:SF1">
    <property type="entry name" value="HISTIDINE KINASE 1"/>
    <property type="match status" value="1"/>
</dbReference>
<evidence type="ECO:0000256" key="6">
    <source>
        <dbReference type="SAM" id="Coils"/>
    </source>
</evidence>
<name>A0A5M6CNH7_9BACT</name>
<dbReference type="InterPro" id="IPR036097">
    <property type="entry name" value="HisK_dim/P_sf"/>
</dbReference>
<comment type="caution">
    <text evidence="9">The sequence shown here is derived from an EMBL/GenBank/DDBJ whole genome shotgun (WGS) entry which is preliminary data.</text>
</comment>
<evidence type="ECO:0000256" key="3">
    <source>
        <dbReference type="ARBA" id="ARBA00022679"/>
    </source>
</evidence>
<sequence length="719" mass="83187">MRRHLYGLCFFLGLLFSCNLQEDHSKNVTSLNDENLKKIDSLLQYEKNDAARAISFEMLGSTSENDYYKKSYLYGYIGKSYKYSFHFDSAVYYTKAAYDLSLKINNKELRVEQAVWLLKVYSQSEAYATERQKLFDIVSNINRKTLDISTQALILDGLAEFYFKNRRYQMSVYVSSQELNLLKAHLLNRTVSHKDSLHMALCYLRLSDPYLWQSSIYLNTTRYVEHGNIEKGLRYLLLAREWMGSNSYLLAKYYHGVIYIHSIKAKNNIHNAVTFRDSLINLAKKTGHNFNDLIIQSNILISDVHFFLSKNNYKTDSSWKYFNDAIKYDSSLINPVISGYLQWLKGDLLLRDQKYDSALFTFMNIAGTAKMFTLNQLINYTISIADCHEKLDNQDSVIFYYKKYMLYTDSLLVVNEKKIITDIESEYQRKITQDNVYIKSLIIQNVRKQRLWLFTVAAALLCLSVLLIIFYKNKRKTALELDKQNAVLQHLNEQLKEANQTKAKLFAIISHDFRSPISQIYQFLKLQQSQNTLIGTDEKAKLEKQIQTAASGLLDNMEDLLIWSKTQMLLLNVVKEPVNIYSLCNQSISLLENIIRDKQLTIDIRMAPDAILETDVNFLMTIMRNILHNAIKASPEKGSIVVQYEQSACTKPCLKIINQGALFTQQNYLEALQRAHTSELLTNGLGLLIIDELSRKIGVNITFETINGDETCCTLQFLA</sequence>
<feature type="transmembrane region" description="Helical" evidence="7">
    <location>
        <begin position="451"/>
        <end position="471"/>
    </location>
</feature>
<keyword evidence="3" id="KW-0808">Transferase</keyword>
<dbReference type="InterPro" id="IPR036890">
    <property type="entry name" value="HATPase_C_sf"/>
</dbReference>
<dbReference type="InterPro" id="IPR003594">
    <property type="entry name" value="HATPase_dom"/>
</dbReference>
<evidence type="ECO:0000259" key="8">
    <source>
        <dbReference type="PROSITE" id="PS50109"/>
    </source>
</evidence>
<dbReference type="PROSITE" id="PS50109">
    <property type="entry name" value="HIS_KIN"/>
    <property type="match status" value="1"/>
</dbReference>
<dbReference type="CDD" id="cd00082">
    <property type="entry name" value="HisKA"/>
    <property type="match status" value="1"/>
</dbReference>
<proteinExistence type="predicted"/>
<evidence type="ECO:0000256" key="1">
    <source>
        <dbReference type="ARBA" id="ARBA00000085"/>
    </source>
</evidence>
<dbReference type="SUPFAM" id="SSF47384">
    <property type="entry name" value="Homodimeric domain of signal transducing histidine kinase"/>
    <property type="match status" value="1"/>
</dbReference>
<keyword evidence="4 9" id="KW-0418">Kinase</keyword>
<evidence type="ECO:0000313" key="10">
    <source>
        <dbReference type="Proteomes" id="UP000323632"/>
    </source>
</evidence>
<feature type="coiled-coil region" evidence="6">
    <location>
        <begin position="478"/>
        <end position="508"/>
    </location>
</feature>
<protein>
    <recommendedName>
        <fullName evidence="2">histidine kinase</fullName>
        <ecNumber evidence="2">2.7.13.3</ecNumber>
    </recommendedName>
</protein>
<accession>A0A5M6CNH7</accession>
<dbReference type="EC" id="2.7.13.3" evidence="2"/>
<dbReference type="EMBL" id="VWSH01000002">
    <property type="protein sequence ID" value="KAA5534699.1"/>
    <property type="molecule type" value="Genomic_DNA"/>
</dbReference>
<dbReference type="Pfam" id="PF02518">
    <property type="entry name" value="HATPase_c"/>
    <property type="match status" value="1"/>
</dbReference>
<keyword evidence="5" id="KW-0902">Two-component regulatory system</keyword>
<evidence type="ECO:0000256" key="2">
    <source>
        <dbReference type="ARBA" id="ARBA00012438"/>
    </source>
</evidence>
<dbReference type="InterPro" id="IPR050736">
    <property type="entry name" value="Sensor_HK_Regulatory"/>
</dbReference>
<reference evidence="9 10" key="1">
    <citation type="submission" date="2019-09" db="EMBL/GenBank/DDBJ databases">
        <title>Genome sequence and assembly of Taibaiella sp.</title>
        <authorList>
            <person name="Chhetri G."/>
        </authorList>
    </citation>
    <scope>NUCLEOTIDE SEQUENCE [LARGE SCALE GENOMIC DNA]</scope>
    <source>
        <strain evidence="9 10">KVB11</strain>
    </source>
</reference>
<dbReference type="Proteomes" id="UP000323632">
    <property type="component" value="Unassembled WGS sequence"/>
</dbReference>
<comment type="catalytic activity">
    <reaction evidence="1">
        <text>ATP + protein L-histidine = ADP + protein N-phospho-L-histidine.</text>
        <dbReference type="EC" id="2.7.13.3"/>
    </reaction>
</comment>
<keyword evidence="7" id="KW-0812">Transmembrane</keyword>
<dbReference type="SMART" id="SM00387">
    <property type="entry name" value="HATPase_c"/>
    <property type="match status" value="1"/>
</dbReference>
<keyword evidence="7" id="KW-1133">Transmembrane helix</keyword>
<keyword evidence="7" id="KW-0472">Membrane</keyword>
<keyword evidence="6" id="KW-0175">Coiled coil</keyword>
<dbReference type="InterPro" id="IPR005467">
    <property type="entry name" value="His_kinase_dom"/>
</dbReference>
<evidence type="ECO:0000313" key="9">
    <source>
        <dbReference type="EMBL" id="KAA5534699.1"/>
    </source>
</evidence>
<dbReference type="Gene3D" id="3.30.565.10">
    <property type="entry name" value="Histidine kinase-like ATPase, C-terminal domain"/>
    <property type="match status" value="1"/>
</dbReference>
<feature type="domain" description="Histidine kinase" evidence="8">
    <location>
        <begin position="508"/>
        <end position="719"/>
    </location>
</feature>
<evidence type="ECO:0000256" key="4">
    <source>
        <dbReference type="ARBA" id="ARBA00022777"/>
    </source>
</evidence>
<keyword evidence="10" id="KW-1185">Reference proteome</keyword>
<dbReference type="PANTHER" id="PTHR43711">
    <property type="entry name" value="TWO-COMPONENT HISTIDINE KINASE"/>
    <property type="match status" value="1"/>
</dbReference>
<dbReference type="GO" id="GO:0000155">
    <property type="term" value="F:phosphorelay sensor kinase activity"/>
    <property type="evidence" value="ECO:0007669"/>
    <property type="project" value="InterPro"/>
</dbReference>
<dbReference type="RefSeq" id="WP_150032378.1">
    <property type="nucleotide sequence ID" value="NZ_VWSH01000002.1"/>
</dbReference>
<evidence type="ECO:0000256" key="7">
    <source>
        <dbReference type="SAM" id="Phobius"/>
    </source>
</evidence>
<dbReference type="InterPro" id="IPR003661">
    <property type="entry name" value="HisK_dim/P_dom"/>
</dbReference>
<evidence type="ECO:0000256" key="5">
    <source>
        <dbReference type="ARBA" id="ARBA00023012"/>
    </source>
</evidence>
<gene>
    <name evidence="9" type="ORF">F0919_08785</name>
</gene>
<dbReference type="Gene3D" id="1.10.287.130">
    <property type="match status" value="1"/>
</dbReference>
<organism evidence="9 10">
    <name type="scientific">Taibaiella lutea</name>
    <dbReference type="NCBI Taxonomy" id="2608001"/>
    <lineage>
        <taxon>Bacteria</taxon>
        <taxon>Pseudomonadati</taxon>
        <taxon>Bacteroidota</taxon>
        <taxon>Chitinophagia</taxon>
        <taxon>Chitinophagales</taxon>
        <taxon>Chitinophagaceae</taxon>
        <taxon>Taibaiella</taxon>
    </lineage>
</organism>
<dbReference type="AlphaFoldDB" id="A0A5M6CNH7"/>
<dbReference type="PROSITE" id="PS51257">
    <property type="entry name" value="PROKAR_LIPOPROTEIN"/>
    <property type="match status" value="1"/>
</dbReference>
<dbReference type="SUPFAM" id="SSF55874">
    <property type="entry name" value="ATPase domain of HSP90 chaperone/DNA topoisomerase II/histidine kinase"/>
    <property type="match status" value="1"/>
</dbReference>